<reference evidence="2" key="1">
    <citation type="journal article" date="2017" name="Nat. Commun.">
        <title>The North American bullfrog draft genome provides insight into hormonal regulation of long noncoding RNA.</title>
        <authorList>
            <person name="Hammond S.A."/>
            <person name="Warren R.L."/>
            <person name="Vandervalk B.P."/>
            <person name="Kucuk E."/>
            <person name="Khan H."/>
            <person name="Gibb E.A."/>
            <person name="Pandoh P."/>
            <person name="Kirk H."/>
            <person name="Zhao Y."/>
            <person name="Jones M."/>
            <person name="Mungall A.J."/>
            <person name="Coope R."/>
            <person name="Pleasance S."/>
            <person name="Moore R.A."/>
            <person name="Holt R.A."/>
            <person name="Round J.M."/>
            <person name="Ohora S."/>
            <person name="Walle B.V."/>
            <person name="Veldhoen N."/>
            <person name="Helbing C.C."/>
            <person name="Birol I."/>
        </authorList>
    </citation>
    <scope>NUCLEOTIDE SEQUENCE [LARGE SCALE GENOMIC DNA]</scope>
</reference>
<sequence length="43" mass="4839">MLTLGNLCASSKFGFYRGDITPSAERIIKHSLYIRMSDIAFTL</sequence>
<dbReference type="Proteomes" id="UP000228934">
    <property type="component" value="Unassembled WGS sequence"/>
</dbReference>
<organism evidence="1 2">
    <name type="scientific">Aquarana catesbeiana</name>
    <name type="common">American bullfrog</name>
    <name type="synonym">Rana catesbeiana</name>
    <dbReference type="NCBI Taxonomy" id="8400"/>
    <lineage>
        <taxon>Eukaryota</taxon>
        <taxon>Metazoa</taxon>
        <taxon>Chordata</taxon>
        <taxon>Craniata</taxon>
        <taxon>Vertebrata</taxon>
        <taxon>Euteleostomi</taxon>
        <taxon>Amphibia</taxon>
        <taxon>Batrachia</taxon>
        <taxon>Anura</taxon>
        <taxon>Neobatrachia</taxon>
        <taxon>Ranoidea</taxon>
        <taxon>Ranidae</taxon>
        <taxon>Aquarana</taxon>
    </lineage>
</organism>
<dbReference type="AlphaFoldDB" id="A0A2G9RA10"/>
<name>A0A2G9RA10_AQUCT</name>
<protein>
    <submittedName>
        <fullName evidence="1">Uncharacterized protein</fullName>
    </submittedName>
</protein>
<proteinExistence type="predicted"/>
<evidence type="ECO:0000313" key="2">
    <source>
        <dbReference type="Proteomes" id="UP000228934"/>
    </source>
</evidence>
<evidence type="ECO:0000313" key="1">
    <source>
        <dbReference type="EMBL" id="PIO24103.1"/>
    </source>
</evidence>
<dbReference type="EMBL" id="KV955537">
    <property type="protein sequence ID" value="PIO24103.1"/>
    <property type="molecule type" value="Genomic_DNA"/>
</dbReference>
<keyword evidence="2" id="KW-1185">Reference proteome</keyword>
<accession>A0A2G9RA10</accession>
<gene>
    <name evidence="1" type="ORF">AB205_0088200</name>
</gene>